<dbReference type="InterPro" id="IPR002634">
    <property type="entry name" value="BolA"/>
</dbReference>
<dbReference type="SUPFAM" id="SSF82657">
    <property type="entry name" value="BolA-like"/>
    <property type="match status" value="1"/>
</dbReference>
<dbReference type="STRING" id="78915.A0A4P9XJJ0"/>
<dbReference type="PANTHER" id="PTHR12735:SF27">
    <property type="entry name" value="BOLA-LIKE PROTEIN 2"/>
    <property type="match status" value="1"/>
</dbReference>
<organism evidence="2 3">
    <name type="scientific">Thamnocephalis sphaerospora</name>
    <dbReference type="NCBI Taxonomy" id="78915"/>
    <lineage>
        <taxon>Eukaryota</taxon>
        <taxon>Fungi</taxon>
        <taxon>Fungi incertae sedis</taxon>
        <taxon>Zoopagomycota</taxon>
        <taxon>Zoopagomycotina</taxon>
        <taxon>Zoopagomycetes</taxon>
        <taxon>Zoopagales</taxon>
        <taxon>Sigmoideomycetaceae</taxon>
        <taxon>Thamnocephalis</taxon>
    </lineage>
</organism>
<dbReference type="AlphaFoldDB" id="A0A4P9XJJ0"/>
<protein>
    <submittedName>
        <fullName evidence="2">Bola protein</fullName>
    </submittedName>
</protein>
<dbReference type="Pfam" id="PF01722">
    <property type="entry name" value="BolA"/>
    <property type="match status" value="1"/>
</dbReference>
<dbReference type="GO" id="GO:0006879">
    <property type="term" value="P:intracellular iron ion homeostasis"/>
    <property type="evidence" value="ECO:0007669"/>
    <property type="project" value="InterPro"/>
</dbReference>
<accession>A0A4P9XJJ0</accession>
<dbReference type="EMBL" id="KZ992997">
    <property type="protein sequence ID" value="RKP05928.1"/>
    <property type="molecule type" value="Genomic_DNA"/>
</dbReference>
<sequence length="85" mass="9378">MSVSQTTLESQLKSELDAEYVSVTDTSGGCGQNFEVVIVSEMFAGQSTLQRHRLVNNKVKSLISQLHAFSQKTFTPAEWAKRQAA</sequence>
<gene>
    <name evidence="2" type="ORF">THASP1DRAFT_32240</name>
</gene>
<dbReference type="Gene3D" id="3.30.300.90">
    <property type="entry name" value="BolA-like"/>
    <property type="match status" value="1"/>
</dbReference>
<dbReference type="Proteomes" id="UP000271241">
    <property type="component" value="Unassembled WGS sequence"/>
</dbReference>
<dbReference type="GO" id="GO:0005634">
    <property type="term" value="C:nucleus"/>
    <property type="evidence" value="ECO:0007669"/>
    <property type="project" value="TreeGrafter"/>
</dbReference>
<dbReference type="InterPro" id="IPR036065">
    <property type="entry name" value="BolA-like_sf"/>
</dbReference>
<comment type="similarity">
    <text evidence="1">Belongs to the BolA/IbaG family.</text>
</comment>
<keyword evidence="3" id="KW-1185">Reference proteome</keyword>
<evidence type="ECO:0000256" key="1">
    <source>
        <dbReference type="RuleBase" id="RU003860"/>
    </source>
</evidence>
<dbReference type="GO" id="GO:0051537">
    <property type="term" value="F:2 iron, 2 sulfur cluster binding"/>
    <property type="evidence" value="ECO:0007669"/>
    <property type="project" value="InterPro"/>
</dbReference>
<dbReference type="InterPro" id="IPR045115">
    <property type="entry name" value="BOL2"/>
</dbReference>
<dbReference type="PIRSF" id="PIRSF003113">
    <property type="entry name" value="BolA"/>
    <property type="match status" value="1"/>
</dbReference>
<evidence type="ECO:0000313" key="2">
    <source>
        <dbReference type="EMBL" id="RKP05928.1"/>
    </source>
</evidence>
<dbReference type="GO" id="GO:0005829">
    <property type="term" value="C:cytosol"/>
    <property type="evidence" value="ECO:0007669"/>
    <property type="project" value="TreeGrafter"/>
</dbReference>
<dbReference type="PANTHER" id="PTHR12735">
    <property type="entry name" value="BOLA-LIKE PROTEIN-RELATED"/>
    <property type="match status" value="1"/>
</dbReference>
<evidence type="ECO:0000313" key="3">
    <source>
        <dbReference type="Proteomes" id="UP000271241"/>
    </source>
</evidence>
<reference evidence="3" key="1">
    <citation type="journal article" date="2018" name="Nat. Microbiol.">
        <title>Leveraging single-cell genomics to expand the fungal tree of life.</title>
        <authorList>
            <person name="Ahrendt S.R."/>
            <person name="Quandt C.A."/>
            <person name="Ciobanu D."/>
            <person name="Clum A."/>
            <person name="Salamov A."/>
            <person name="Andreopoulos B."/>
            <person name="Cheng J.F."/>
            <person name="Woyke T."/>
            <person name="Pelin A."/>
            <person name="Henrissat B."/>
            <person name="Reynolds N.K."/>
            <person name="Benny G.L."/>
            <person name="Smith M.E."/>
            <person name="James T.Y."/>
            <person name="Grigoriev I.V."/>
        </authorList>
    </citation>
    <scope>NUCLEOTIDE SEQUENCE [LARGE SCALE GENOMIC DNA]</scope>
    <source>
        <strain evidence="3">RSA 1356</strain>
    </source>
</reference>
<dbReference type="GO" id="GO:0051604">
    <property type="term" value="P:protein maturation"/>
    <property type="evidence" value="ECO:0007669"/>
    <property type="project" value="InterPro"/>
</dbReference>
<dbReference type="OrthoDB" id="4983at2759"/>
<proteinExistence type="inferred from homology"/>
<name>A0A4P9XJJ0_9FUNG</name>